<dbReference type="SUPFAM" id="SSF55729">
    <property type="entry name" value="Acyl-CoA N-acyltransferases (Nat)"/>
    <property type="match status" value="1"/>
</dbReference>
<dbReference type="GO" id="GO:0008999">
    <property type="term" value="F:protein-N-terminal-alanine acetyltransferase activity"/>
    <property type="evidence" value="ECO:0007669"/>
    <property type="project" value="TreeGrafter"/>
</dbReference>
<reference evidence="3" key="2">
    <citation type="submission" date="2015-01" db="EMBL/GenBank/DDBJ databases">
        <title>Evolutionary Origins and Diversification of the Mycorrhizal Mutualists.</title>
        <authorList>
            <consortium name="DOE Joint Genome Institute"/>
            <consortium name="Mycorrhizal Genomics Consortium"/>
            <person name="Kohler A."/>
            <person name="Kuo A."/>
            <person name="Nagy L.G."/>
            <person name="Floudas D."/>
            <person name="Copeland A."/>
            <person name="Barry K.W."/>
            <person name="Cichocki N."/>
            <person name="Veneault-Fourrey C."/>
            <person name="LaButti K."/>
            <person name="Lindquist E.A."/>
            <person name="Lipzen A."/>
            <person name="Lundell T."/>
            <person name="Morin E."/>
            <person name="Murat C."/>
            <person name="Riley R."/>
            <person name="Ohm R."/>
            <person name="Sun H."/>
            <person name="Tunlid A."/>
            <person name="Henrissat B."/>
            <person name="Grigoriev I.V."/>
            <person name="Hibbett D.S."/>
            <person name="Martin F."/>
        </authorList>
    </citation>
    <scope>NUCLEOTIDE SEQUENCE [LARGE SCALE GENOMIC DNA]</scope>
    <source>
        <strain evidence="3">MAFF 305830</strain>
    </source>
</reference>
<dbReference type="InterPro" id="IPR051908">
    <property type="entry name" value="Ribosomal_N-acetyltransferase"/>
</dbReference>
<evidence type="ECO:0000259" key="1">
    <source>
        <dbReference type="Pfam" id="PF13302"/>
    </source>
</evidence>
<name>A0A0C3BSS2_SERVB</name>
<gene>
    <name evidence="2" type="ORF">M408DRAFT_59943</name>
</gene>
<feature type="domain" description="N-acetyltransferase" evidence="1">
    <location>
        <begin position="23"/>
        <end position="173"/>
    </location>
</feature>
<dbReference type="OrthoDB" id="41238at2759"/>
<dbReference type="InterPro" id="IPR000182">
    <property type="entry name" value="GNAT_dom"/>
</dbReference>
<dbReference type="STRING" id="933852.A0A0C3BSS2"/>
<reference evidence="2 3" key="1">
    <citation type="submission" date="2014-04" db="EMBL/GenBank/DDBJ databases">
        <authorList>
            <consortium name="DOE Joint Genome Institute"/>
            <person name="Kuo A."/>
            <person name="Zuccaro A."/>
            <person name="Kohler A."/>
            <person name="Nagy L.G."/>
            <person name="Floudas D."/>
            <person name="Copeland A."/>
            <person name="Barry K.W."/>
            <person name="Cichocki N."/>
            <person name="Veneault-Fourrey C."/>
            <person name="LaButti K."/>
            <person name="Lindquist E.A."/>
            <person name="Lipzen A."/>
            <person name="Lundell T."/>
            <person name="Morin E."/>
            <person name="Murat C."/>
            <person name="Sun H."/>
            <person name="Tunlid A."/>
            <person name="Henrissat B."/>
            <person name="Grigoriev I.V."/>
            <person name="Hibbett D.S."/>
            <person name="Martin F."/>
            <person name="Nordberg H.P."/>
            <person name="Cantor M.N."/>
            <person name="Hua S.X."/>
        </authorList>
    </citation>
    <scope>NUCLEOTIDE SEQUENCE [LARGE SCALE GENOMIC DNA]</scope>
    <source>
        <strain evidence="2 3">MAFF 305830</strain>
    </source>
</reference>
<dbReference type="GO" id="GO:1990189">
    <property type="term" value="F:protein N-terminal-serine acetyltransferase activity"/>
    <property type="evidence" value="ECO:0007669"/>
    <property type="project" value="TreeGrafter"/>
</dbReference>
<dbReference type="PANTHER" id="PTHR43441:SF5">
    <property type="entry name" value="FAMILY ACETYLTRANSFERASE, PUTATIVE-RELATED"/>
    <property type="match status" value="1"/>
</dbReference>
<dbReference type="InterPro" id="IPR016181">
    <property type="entry name" value="Acyl_CoA_acyltransferase"/>
</dbReference>
<evidence type="ECO:0000313" key="3">
    <source>
        <dbReference type="Proteomes" id="UP000054097"/>
    </source>
</evidence>
<protein>
    <recommendedName>
        <fullName evidence="1">N-acetyltransferase domain-containing protein</fullName>
    </recommendedName>
</protein>
<organism evidence="2 3">
    <name type="scientific">Serendipita vermifera MAFF 305830</name>
    <dbReference type="NCBI Taxonomy" id="933852"/>
    <lineage>
        <taxon>Eukaryota</taxon>
        <taxon>Fungi</taxon>
        <taxon>Dikarya</taxon>
        <taxon>Basidiomycota</taxon>
        <taxon>Agaricomycotina</taxon>
        <taxon>Agaricomycetes</taxon>
        <taxon>Sebacinales</taxon>
        <taxon>Serendipitaceae</taxon>
        <taxon>Serendipita</taxon>
    </lineage>
</organism>
<keyword evidence="3" id="KW-1185">Reference proteome</keyword>
<evidence type="ECO:0000313" key="2">
    <source>
        <dbReference type="EMBL" id="KIM34446.1"/>
    </source>
</evidence>
<dbReference type="EMBL" id="KN824277">
    <property type="protein sequence ID" value="KIM34446.1"/>
    <property type="molecule type" value="Genomic_DNA"/>
</dbReference>
<sequence>MLDSKVPFDVNFVYDVKELQNDRVRLVPFVPATFAQSLFDLLKPHPELFTYLPMGPFLTMDELLEFLYNTGHKQPSWIIFAILDRTKAVDHNRWGDGQLAGTIALLNTEAHNFSTEVGFVMVGKEFQRTHVTSNAVGLLLQWCFSELGLRRVQWQANYRNEPSVQTAIKMGFKHEGTIRWQRVLPVECASVGEPVKRNGKDEVPGRHSAMLGMYWDQWEAGTSETVATRMARTV</sequence>
<proteinExistence type="predicted"/>
<dbReference type="PANTHER" id="PTHR43441">
    <property type="entry name" value="RIBOSOMAL-PROTEIN-SERINE ACETYLTRANSFERASE"/>
    <property type="match status" value="1"/>
</dbReference>
<dbReference type="HOGENOM" id="CLU_078023_0_0_1"/>
<dbReference type="Gene3D" id="3.40.630.30">
    <property type="match status" value="1"/>
</dbReference>
<dbReference type="AlphaFoldDB" id="A0A0C3BSS2"/>
<accession>A0A0C3BSS2</accession>
<dbReference type="Pfam" id="PF13302">
    <property type="entry name" value="Acetyltransf_3"/>
    <property type="match status" value="1"/>
</dbReference>
<dbReference type="Proteomes" id="UP000054097">
    <property type="component" value="Unassembled WGS sequence"/>
</dbReference>